<dbReference type="InterPro" id="IPR004827">
    <property type="entry name" value="bZIP"/>
</dbReference>
<dbReference type="Pfam" id="PF07716">
    <property type="entry name" value="bZIP_2"/>
    <property type="match status" value="1"/>
</dbReference>
<comment type="caution">
    <text evidence="3">The sequence shown here is derived from an EMBL/GenBank/DDBJ whole genome shotgun (WGS) entry which is preliminary data.</text>
</comment>
<protein>
    <recommendedName>
        <fullName evidence="2">BZIP domain-containing protein</fullName>
    </recommendedName>
</protein>
<organism evidence="3 4">
    <name type="scientific">Euplotes crassus</name>
    <dbReference type="NCBI Taxonomy" id="5936"/>
    <lineage>
        <taxon>Eukaryota</taxon>
        <taxon>Sar</taxon>
        <taxon>Alveolata</taxon>
        <taxon>Ciliophora</taxon>
        <taxon>Intramacronucleata</taxon>
        <taxon>Spirotrichea</taxon>
        <taxon>Hypotrichia</taxon>
        <taxon>Euplotida</taxon>
        <taxon>Euplotidae</taxon>
        <taxon>Moneuplotes</taxon>
    </lineage>
</organism>
<dbReference type="Proteomes" id="UP001295684">
    <property type="component" value="Unassembled WGS sequence"/>
</dbReference>
<feature type="compositionally biased region" description="Basic residues" evidence="1">
    <location>
        <begin position="19"/>
        <end position="31"/>
    </location>
</feature>
<feature type="region of interest" description="Disordered" evidence="1">
    <location>
        <begin position="1"/>
        <end position="31"/>
    </location>
</feature>
<evidence type="ECO:0000256" key="1">
    <source>
        <dbReference type="SAM" id="MobiDB-lite"/>
    </source>
</evidence>
<feature type="domain" description="BZIP" evidence="2">
    <location>
        <begin position="11"/>
        <end position="75"/>
    </location>
</feature>
<sequence length="322" mass="37744">MSSRRPTIPGTPSSPTEVKRKKNREKVKRYRDKMKKYYEDLESENERLSKRVVVLNDQVSRMQADNEKLTQEIQQMKQKERYDHISELKTNQSAFERIPAKADKLETSGNLEKVFQREEHFWSVTLPKMISENPDNVRQTLIQQNREIIGVYGTARIAFLKQQFTKIIENILPIQLKVFLHQFDSFKLEEWMKLKEAKKKDLNANLSGIQIPSNYQDNNCTTSLVEYLKKHGKLLTTKLLEIRGNVQALVRIRNELLKTMKEISEFSSSTYTHEKPDLKIIAKKWAQFQAEGLTTFKLYKLGWKPHAHAYSDRADLTGSDHD</sequence>
<feature type="compositionally biased region" description="Polar residues" evidence="1">
    <location>
        <begin position="1"/>
        <end position="16"/>
    </location>
</feature>
<proteinExistence type="predicted"/>
<dbReference type="GO" id="GO:0003700">
    <property type="term" value="F:DNA-binding transcription factor activity"/>
    <property type="evidence" value="ECO:0007669"/>
    <property type="project" value="InterPro"/>
</dbReference>
<accession>A0AAD1XDT5</accession>
<dbReference type="AlphaFoldDB" id="A0AAD1XDT5"/>
<evidence type="ECO:0000313" key="4">
    <source>
        <dbReference type="Proteomes" id="UP001295684"/>
    </source>
</evidence>
<dbReference type="SMART" id="SM00338">
    <property type="entry name" value="BRLZ"/>
    <property type="match status" value="1"/>
</dbReference>
<name>A0AAD1XDT5_EUPCR</name>
<evidence type="ECO:0000259" key="2">
    <source>
        <dbReference type="SMART" id="SM00338"/>
    </source>
</evidence>
<reference evidence="3" key="1">
    <citation type="submission" date="2023-07" db="EMBL/GenBank/DDBJ databases">
        <authorList>
            <consortium name="AG Swart"/>
            <person name="Singh M."/>
            <person name="Singh A."/>
            <person name="Seah K."/>
            <person name="Emmerich C."/>
        </authorList>
    </citation>
    <scope>NUCLEOTIDE SEQUENCE</scope>
    <source>
        <strain evidence="3">DP1</strain>
    </source>
</reference>
<keyword evidence="4" id="KW-1185">Reference proteome</keyword>
<evidence type="ECO:0000313" key="3">
    <source>
        <dbReference type="EMBL" id="CAI2370780.1"/>
    </source>
</evidence>
<dbReference type="CDD" id="cd14686">
    <property type="entry name" value="bZIP"/>
    <property type="match status" value="1"/>
</dbReference>
<dbReference type="EMBL" id="CAMPGE010011989">
    <property type="protein sequence ID" value="CAI2370780.1"/>
    <property type="molecule type" value="Genomic_DNA"/>
</dbReference>
<gene>
    <name evidence="3" type="ORF">ECRASSUSDP1_LOCUS12099</name>
</gene>